<organism evidence="1 2">
    <name type="scientific">Clostridium malenominatum</name>
    <dbReference type="NCBI Taxonomy" id="1539"/>
    <lineage>
        <taxon>Bacteria</taxon>
        <taxon>Bacillati</taxon>
        <taxon>Bacillota</taxon>
        <taxon>Clostridia</taxon>
        <taxon>Eubacteriales</taxon>
        <taxon>Clostridiaceae</taxon>
        <taxon>Clostridium</taxon>
    </lineage>
</organism>
<comment type="caution">
    <text evidence="1">The sequence shown here is derived from an EMBL/GenBank/DDBJ whole genome shotgun (WGS) entry which is preliminary data.</text>
</comment>
<proteinExistence type="predicted"/>
<protein>
    <submittedName>
        <fullName evidence="1">Uncharacterized protein</fullName>
    </submittedName>
</protein>
<name>A0ABN1IQL9_9CLOT</name>
<keyword evidence="2" id="KW-1185">Reference proteome</keyword>
<dbReference type="Proteomes" id="UP001500339">
    <property type="component" value="Unassembled WGS sequence"/>
</dbReference>
<evidence type="ECO:0000313" key="2">
    <source>
        <dbReference type="Proteomes" id="UP001500339"/>
    </source>
</evidence>
<evidence type="ECO:0000313" key="1">
    <source>
        <dbReference type="EMBL" id="GAA0719071.1"/>
    </source>
</evidence>
<sequence>MFINSEESLNLIISNKFDALENSDKKVKDVLPEGFENILKVYIYNNKDGILKFIKSFTEKQDFKANIRKEVSKLLEGVNPALRKFINLDNLCNNIFDGIDKYIENPENSMKVLELIYKAMDIIKEKSLRDILPYIPYEGKKTIINFISNNIYKILN</sequence>
<accession>A0ABN1IQL9</accession>
<reference evidence="1 2" key="1">
    <citation type="journal article" date="2019" name="Int. J. Syst. Evol. Microbiol.">
        <title>The Global Catalogue of Microorganisms (GCM) 10K type strain sequencing project: providing services to taxonomists for standard genome sequencing and annotation.</title>
        <authorList>
            <consortium name="The Broad Institute Genomics Platform"/>
            <consortium name="The Broad Institute Genome Sequencing Center for Infectious Disease"/>
            <person name="Wu L."/>
            <person name="Ma J."/>
        </authorList>
    </citation>
    <scope>NUCLEOTIDE SEQUENCE [LARGE SCALE GENOMIC DNA]</scope>
    <source>
        <strain evidence="1 2">JCM 1405</strain>
    </source>
</reference>
<dbReference type="RefSeq" id="WP_343766610.1">
    <property type="nucleotide sequence ID" value="NZ_BAAACF010000001.1"/>
</dbReference>
<gene>
    <name evidence="1" type="ORF">GCM10008905_06650</name>
</gene>
<dbReference type="EMBL" id="BAAACF010000001">
    <property type="protein sequence ID" value="GAA0719071.1"/>
    <property type="molecule type" value="Genomic_DNA"/>
</dbReference>